<dbReference type="Gene3D" id="3.10.110.10">
    <property type="entry name" value="Ubiquitin Conjugating Enzyme"/>
    <property type="match status" value="1"/>
</dbReference>
<dbReference type="CDD" id="cd24163">
    <property type="entry name" value="RWDD2_C"/>
    <property type="match status" value="1"/>
</dbReference>
<dbReference type="SUPFAM" id="SSF54495">
    <property type="entry name" value="UBC-like"/>
    <property type="match status" value="1"/>
</dbReference>
<dbReference type="AlphaFoldDB" id="A0A9P4HSA1"/>
<keyword evidence="4" id="KW-1185">Reference proteome</keyword>
<dbReference type="Pfam" id="PF05773">
    <property type="entry name" value="RWD"/>
    <property type="match status" value="1"/>
</dbReference>
<dbReference type="InterPro" id="IPR006575">
    <property type="entry name" value="RWD_dom"/>
</dbReference>
<feature type="region of interest" description="Disordered" evidence="1">
    <location>
        <begin position="134"/>
        <end position="167"/>
    </location>
</feature>
<dbReference type="OrthoDB" id="432412at2759"/>
<sequence length="292" mass="32509">MSESRGVDESITENVERQCNELALLESMYPSELTVLLAPSKQDDCKISIEIEQDAYSLGFELSRKSYPRYSVPDVQLSCTGAIPEGVRNGLQSRLNDVLKNQEPGIECVDSIVVDFKDSVEEIRAEWESQKVAQQESLDRARQKDEAKQARKQEVQRQVEAEDASNRTPTEGLRVVLWMHHLLATAKRKAIVQNSKASSLAGFSKPGYPGAVYVEGESSSVREFVDDLKSMRWQAIQERGTQTVEYASLTLTSNSTGIVEVESLGDIAEGLRKQPGSGPEIADFFLECMKIK</sequence>
<comment type="caution">
    <text evidence="3">The sequence shown here is derived from an EMBL/GenBank/DDBJ whole genome shotgun (WGS) entry which is preliminary data.</text>
</comment>
<dbReference type="PROSITE" id="PS50908">
    <property type="entry name" value="RWD"/>
    <property type="match status" value="1"/>
</dbReference>
<organism evidence="3 4">
    <name type="scientific">Saccharata proteae CBS 121410</name>
    <dbReference type="NCBI Taxonomy" id="1314787"/>
    <lineage>
        <taxon>Eukaryota</taxon>
        <taxon>Fungi</taxon>
        <taxon>Dikarya</taxon>
        <taxon>Ascomycota</taxon>
        <taxon>Pezizomycotina</taxon>
        <taxon>Dothideomycetes</taxon>
        <taxon>Dothideomycetes incertae sedis</taxon>
        <taxon>Botryosphaeriales</taxon>
        <taxon>Saccharataceae</taxon>
        <taxon>Saccharata</taxon>
    </lineage>
</organism>
<gene>
    <name evidence="3" type="ORF">K490DRAFT_65923</name>
</gene>
<feature type="compositionally biased region" description="Basic and acidic residues" evidence="1">
    <location>
        <begin position="137"/>
        <end position="160"/>
    </location>
</feature>
<dbReference type="Pfam" id="PF06544">
    <property type="entry name" value="Prp3_C"/>
    <property type="match status" value="1"/>
</dbReference>
<dbReference type="InterPro" id="IPR016135">
    <property type="entry name" value="UBQ-conjugating_enzyme/RWD"/>
</dbReference>
<name>A0A9P4HSA1_9PEZI</name>
<dbReference type="InterPro" id="IPR010541">
    <property type="entry name" value="Prp3_C"/>
</dbReference>
<dbReference type="Proteomes" id="UP000799776">
    <property type="component" value="Unassembled WGS sequence"/>
</dbReference>
<dbReference type="InterPro" id="IPR017359">
    <property type="entry name" value="Phi-like"/>
</dbReference>
<protein>
    <recommendedName>
        <fullName evidence="2">RWD domain-containing protein</fullName>
    </recommendedName>
</protein>
<evidence type="ECO:0000259" key="2">
    <source>
        <dbReference type="PROSITE" id="PS50908"/>
    </source>
</evidence>
<evidence type="ECO:0000256" key="1">
    <source>
        <dbReference type="SAM" id="MobiDB-lite"/>
    </source>
</evidence>
<proteinExistence type="predicted"/>
<feature type="domain" description="RWD" evidence="2">
    <location>
        <begin position="20"/>
        <end position="123"/>
    </location>
</feature>
<dbReference type="InterPro" id="IPR059181">
    <property type="entry name" value="RWDD2A-B_C"/>
</dbReference>
<dbReference type="EMBL" id="ML978721">
    <property type="protein sequence ID" value="KAF2087055.1"/>
    <property type="molecule type" value="Genomic_DNA"/>
</dbReference>
<accession>A0A9P4HSA1</accession>
<evidence type="ECO:0000313" key="4">
    <source>
        <dbReference type="Proteomes" id="UP000799776"/>
    </source>
</evidence>
<dbReference type="PANTHER" id="PTHR15955:SF8">
    <property type="entry name" value="RWD DOMAIN-CONTAINING PROTEIN 2B-RELATED"/>
    <property type="match status" value="1"/>
</dbReference>
<evidence type="ECO:0000313" key="3">
    <source>
        <dbReference type="EMBL" id="KAF2087055.1"/>
    </source>
</evidence>
<reference evidence="3" key="1">
    <citation type="journal article" date="2020" name="Stud. Mycol.">
        <title>101 Dothideomycetes genomes: a test case for predicting lifestyles and emergence of pathogens.</title>
        <authorList>
            <person name="Haridas S."/>
            <person name="Albert R."/>
            <person name="Binder M."/>
            <person name="Bloem J."/>
            <person name="Labutti K."/>
            <person name="Salamov A."/>
            <person name="Andreopoulos B."/>
            <person name="Baker S."/>
            <person name="Barry K."/>
            <person name="Bills G."/>
            <person name="Bluhm B."/>
            <person name="Cannon C."/>
            <person name="Castanera R."/>
            <person name="Culley D."/>
            <person name="Daum C."/>
            <person name="Ezra D."/>
            <person name="Gonzalez J."/>
            <person name="Henrissat B."/>
            <person name="Kuo A."/>
            <person name="Liang C."/>
            <person name="Lipzen A."/>
            <person name="Lutzoni F."/>
            <person name="Magnuson J."/>
            <person name="Mondo S."/>
            <person name="Nolan M."/>
            <person name="Ohm R."/>
            <person name="Pangilinan J."/>
            <person name="Park H.-J."/>
            <person name="Ramirez L."/>
            <person name="Alfaro M."/>
            <person name="Sun H."/>
            <person name="Tritt A."/>
            <person name="Yoshinaga Y."/>
            <person name="Zwiers L.-H."/>
            <person name="Turgeon B."/>
            <person name="Goodwin S."/>
            <person name="Spatafora J."/>
            <person name="Crous P."/>
            <person name="Grigoriev I."/>
        </authorList>
    </citation>
    <scope>NUCLEOTIDE SEQUENCE</scope>
    <source>
        <strain evidence="3">CBS 121410</strain>
    </source>
</reference>
<dbReference type="CDD" id="cd11605">
    <property type="entry name" value="RWD_DRWD_ELF-like"/>
    <property type="match status" value="1"/>
</dbReference>
<dbReference type="PANTHER" id="PTHR15955">
    <property type="entry name" value="RWD DOMAIN CONTAINING PROTEIN 2"/>
    <property type="match status" value="1"/>
</dbReference>